<dbReference type="OrthoDB" id="10253553at2759"/>
<dbReference type="GO" id="GO:0006357">
    <property type="term" value="P:regulation of transcription by RNA polymerase II"/>
    <property type="evidence" value="ECO:0007669"/>
    <property type="project" value="InterPro"/>
</dbReference>
<evidence type="ECO:0000256" key="4">
    <source>
        <dbReference type="ARBA" id="ARBA00023163"/>
    </source>
</evidence>
<keyword evidence="5 6" id="KW-0539">Nucleus</keyword>
<name>A0A9P1I3X1_9PELO</name>
<dbReference type="InterPro" id="IPR009244">
    <property type="entry name" value="Mediatior_Med7"/>
</dbReference>
<protein>
    <recommendedName>
        <fullName evidence="6">Mediator of RNA polymerase II transcription subunit 7</fullName>
    </recommendedName>
</protein>
<comment type="subcellular location">
    <subcellularLocation>
        <location evidence="1 6">Nucleus</location>
    </subcellularLocation>
</comment>
<comment type="similarity">
    <text evidence="2 6">Belongs to the Mediator complex subunit 7 family.</text>
</comment>
<gene>
    <name evidence="7" type="ORF">CAMP_LOCUS242</name>
</gene>
<proteinExistence type="inferred from homology"/>
<dbReference type="GO" id="GO:0070847">
    <property type="term" value="C:core mediator complex"/>
    <property type="evidence" value="ECO:0007669"/>
    <property type="project" value="TreeGrafter"/>
</dbReference>
<evidence type="ECO:0000256" key="6">
    <source>
        <dbReference type="RuleBase" id="RU364060"/>
    </source>
</evidence>
<dbReference type="AlphaFoldDB" id="A0A9P1I3X1"/>
<dbReference type="GO" id="GO:0003712">
    <property type="term" value="F:transcription coregulator activity"/>
    <property type="evidence" value="ECO:0007669"/>
    <property type="project" value="InterPro"/>
</dbReference>
<dbReference type="Pfam" id="PF05983">
    <property type="entry name" value="Med7"/>
    <property type="match status" value="1"/>
</dbReference>
<comment type="subunit">
    <text evidence="6">Component of the Mediator complex.</text>
</comment>
<keyword evidence="4 6" id="KW-0804">Transcription</keyword>
<accession>A0A9P1I3X1</accession>
<dbReference type="Gene3D" id="6.10.140.200">
    <property type="match status" value="1"/>
</dbReference>
<keyword evidence="3 6" id="KW-0805">Transcription regulation</keyword>
<dbReference type="InterPro" id="IPR044888">
    <property type="entry name" value="Mediatior_Med7_sf"/>
</dbReference>
<sequence length="253" mass="29261">MIPGLNAQTVSPFPNPPDYALQYTSERISHGSILDPPAPQTEFRVFGEDYKLDAEVIPPLSSSGIRELYTNKNDWKTEMKKLNRSVIAAFLDLIEILIRCPDHPSRDEKMNDIHTIFINMHHLINEYRPVQGRDTIRLLQQQQLEQLEETVKRFRDYMQQGRSVLCAQFESIDTNLPPPPKPNPITRVELLETNGEVQFLDEIKKEEDGEKMDCGNSIIEKESDETIQRQQARPNTKHLKLRQICDLANLKLD</sequence>
<keyword evidence="8" id="KW-1185">Reference proteome</keyword>
<dbReference type="SUPFAM" id="SSF140718">
    <property type="entry name" value="Mediator hinge subcomplex-like"/>
    <property type="match status" value="1"/>
</dbReference>
<evidence type="ECO:0000256" key="5">
    <source>
        <dbReference type="ARBA" id="ARBA00023242"/>
    </source>
</evidence>
<dbReference type="EMBL" id="CANHGI010000001">
    <property type="protein sequence ID" value="CAI5437605.1"/>
    <property type="molecule type" value="Genomic_DNA"/>
</dbReference>
<dbReference type="InterPro" id="IPR037212">
    <property type="entry name" value="Med7/Med21-like"/>
</dbReference>
<comment type="function">
    <text evidence="6">Component of the Mediator complex, a coactivator involved in the regulated transcription of nearly all RNA polymerase II-dependent genes. Mediator functions as a bridge to convey information from gene-specific regulatory proteins to the basal RNA polymerase II transcription machinery.</text>
</comment>
<dbReference type="Proteomes" id="UP001152747">
    <property type="component" value="Unassembled WGS sequence"/>
</dbReference>
<reference evidence="7" key="1">
    <citation type="submission" date="2022-11" db="EMBL/GenBank/DDBJ databases">
        <authorList>
            <person name="Kikuchi T."/>
        </authorList>
    </citation>
    <scope>NUCLEOTIDE SEQUENCE</scope>
    <source>
        <strain evidence="7">PS1010</strain>
    </source>
</reference>
<keyword evidence="6" id="KW-0010">Activator</keyword>
<evidence type="ECO:0000313" key="8">
    <source>
        <dbReference type="Proteomes" id="UP001152747"/>
    </source>
</evidence>
<comment type="caution">
    <text evidence="7">The sequence shown here is derived from an EMBL/GenBank/DDBJ whole genome shotgun (WGS) entry which is preliminary data.</text>
</comment>
<organism evidence="7 8">
    <name type="scientific">Caenorhabditis angaria</name>
    <dbReference type="NCBI Taxonomy" id="860376"/>
    <lineage>
        <taxon>Eukaryota</taxon>
        <taxon>Metazoa</taxon>
        <taxon>Ecdysozoa</taxon>
        <taxon>Nematoda</taxon>
        <taxon>Chromadorea</taxon>
        <taxon>Rhabditida</taxon>
        <taxon>Rhabditina</taxon>
        <taxon>Rhabditomorpha</taxon>
        <taxon>Rhabditoidea</taxon>
        <taxon>Rhabditidae</taxon>
        <taxon>Peloderinae</taxon>
        <taxon>Caenorhabditis</taxon>
    </lineage>
</organism>
<evidence type="ECO:0000256" key="2">
    <source>
        <dbReference type="ARBA" id="ARBA00009994"/>
    </source>
</evidence>
<dbReference type="GO" id="GO:0016592">
    <property type="term" value="C:mediator complex"/>
    <property type="evidence" value="ECO:0007669"/>
    <property type="project" value="InterPro"/>
</dbReference>
<dbReference type="PANTHER" id="PTHR21428">
    <property type="entry name" value="MEDIATOR OF RNA POLYMERASE II TRANSCRIPTION SUBUNIT 7"/>
    <property type="match status" value="1"/>
</dbReference>
<dbReference type="PANTHER" id="PTHR21428:SF11">
    <property type="entry name" value="MEDIATOR OF RNA POLYMERASE II TRANSCRIPTION SUBUNIT 7"/>
    <property type="match status" value="1"/>
</dbReference>
<evidence type="ECO:0000313" key="7">
    <source>
        <dbReference type="EMBL" id="CAI5437605.1"/>
    </source>
</evidence>
<evidence type="ECO:0000256" key="3">
    <source>
        <dbReference type="ARBA" id="ARBA00023015"/>
    </source>
</evidence>
<evidence type="ECO:0000256" key="1">
    <source>
        <dbReference type="ARBA" id="ARBA00004123"/>
    </source>
</evidence>